<evidence type="ECO:0000313" key="1">
    <source>
        <dbReference type="EMBL" id="KAH9517521.1"/>
    </source>
</evidence>
<dbReference type="AlphaFoldDB" id="A0A922HZT0"/>
<gene>
    <name evidence="1" type="ORF">DERF_008194</name>
</gene>
<reference evidence="1" key="2">
    <citation type="journal article" date="2022" name="Res Sq">
        <title>Comparative Genomics Reveals Insights into the Divergent Evolution of Astigmatic Mites and Household Pest Adaptations.</title>
        <authorList>
            <person name="Xiong Q."/>
            <person name="Wan A.T.-Y."/>
            <person name="Liu X.-Y."/>
            <person name="Fung C.S.-H."/>
            <person name="Xiao X."/>
            <person name="Malainual N."/>
            <person name="Hou J."/>
            <person name="Wang L."/>
            <person name="Wang M."/>
            <person name="Yang K."/>
            <person name="Cui Y."/>
            <person name="Leung E."/>
            <person name="Nong W."/>
            <person name="Shin S.-K."/>
            <person name="Au S."/>
            <person name="Jeong K.Y."/>
            <person name="Chew F.T."/>
            <person name="Hui J."/>
            <person name="Leung T.F."/>
            <person name="Tungtrongchitr A."/>
            <person name="Zhong N."/>
            <person name="Liu Z."/>
            <person name="Tsui S."/>
        </authorList>
    </citation>
    <scope>NUCLEOTIDE SEQUENCE</scope>
    <source>
        <strain evidence="1">Derf</strain>
        <tissue evidence="1">Whole organism</tissue>
    </source>
</reference>
<organism evidence="1 2">
    <name type="scientific">Dermatophagoides farinae</name>
    <name type="common">American house dust mite</name>
    <dbReference type="NCBI Taxonomy" id="6954"/>
    <lineage>
        <taxon>Eukaryota</taxon>
        <taxon>Metazoa</taxon>
        <taxon>Ecdysozoa</taxon>
        <taxon>Arthropoda</taxon>
        <taxon>Chelicerata</taxon>
        <taxon>Arachnida</taxon>
        <taxon>Acari</taxon>
        <taxon>Acariformes</taxon>
        <taxon>Sarcoptiformes</taxon>
        <taxon>Astigmata</taxon>
        <taxon>Psoroptidia</taxon>
        <taxon>Analgoidea</taxon>
        <taxon>Pyroglyphidae</taxon>
        <taxon>Dermatophagoidinae</taxon>
        <taxon>Dermatophagoides</taxon>
    </lineage>
</organism>
<proteinExistence type="predicted"/>
<comment type="caution">
    <text evidence="1">The sequence shown here is derived from an EMBL/GenBank/DDBJ whole genome shotgun (WGS) entry which is preliminary data.</text>
</comment>
<evidence type="ECO:0000313" key="2">
    <source>
        <dbReference type="Proteomes" id="UP000790347"/>
    </source>
</evidence>
<keyword evidence="2" id="KW-1185">Reference proteome</keyword>
<name>A0A922HZT0_DERFA</name>
<protein>
    <submittedName>
        <fullName evidence="1">Uncharacterized protein</fullName>
    </submittedName>
</protein>
<accession>A0A922HZT0</accession>
<dbReference type="Proteomes" id="UP000790347">
    <property type="component" value="Unassembled WGS sequence"/>
</dbReference>
<dbReference type="EMBL" id="ASGP02000003">
    <property type="protein sequence ID" value="KAH9517521.1"/>
    <property type="molecule type" value="Genomic_DNA"/>
</dbReference>
<reference evidence="1" key="1">
    <citation type="submission" date="2013-05" db="EMBL/GenBank/DDBJ databases">
        <authorList>
            <person name="Yim A.K.Y."/>
            <person name="Chan T.F."/>
            <person name="Ji K.M."/>
            <person name="Liu X.Y."/>
            <person name="Zhou J.W."/>
            <person name="Li R.Q."/>
            <person name="Yang K.Y."/>
            <person name="Li J."/>
            <person name="Li M."/>
            <person name="Law P.T.W."/>
            <person name="Wu Y.L."/>
            <person name="Cai Z.L."/>
            <person name="Qin H."/>
            <person name="Bao Y."/>
            <person name="Leung R.K.K."/>
            <person name="Ng P.K.S."/>
            <person name="Zou J."/>
            <person name="Zhong X.J."/>
            <person name="Ran P.X."/>
            <person name="Zhong N.S."/>
            <person name="Liu Z.G."/>
            <person name="Tsui S.K.W."/>
        </authorList>
    </citation>
    <scope>NUCLEOTIDE SEQUENCE</scope>
    <source>
        <strain evidence="1">Derf</strain>
        <tissue evidence="1">Whole organism</tissue>
    </source>
</reference>
<sequence length="69" mass="8179">MEKQTIFIDGISLINKFDEKIIENLKKICVHHINFREVEKINLIYTIAGIYGEIFDHYPSINERTKVLK</sequence>